<evidence type="ECO:0000256" key="1">
    <source>
        <dbReference type="ARBA" id="ARBA00010479"/>
    </source>
</evidence>
<name>A0A059Q294_9POAL</name>
<dbReference type="GO" id="GO:0030863">
    <property type="term" value="C:cortical cytoskeleton"/>
    <property type="evidence" value="ECO:0007669"/>
    <property type="project" value="TreeGrafter"/>
</dbReference>
<dbReference type="EMBL" id="KF184792">
    <property type="protein sequence ID" value="AGT17195.1"/>
    <property type="molecule type" value="Genomic_DNA"/>
</dbReference>
<dbReference type="PRINTS" id="PR00191">
    <property type="entry name" value="FACTINCAPA"/>
</dbReference>
<dbReference type="GO" id="GO:0030036">
    <property type="term" value="P:actin cytoskeleton organization"/>
    <property type="evidence" value="ECO:0007669"/>
    <property type="project" value="TreeGrafter"/>
</dbReference>
<dbReference type="InterPro" id="IPR042489">
    <property type="entry name" value="CapZ_alpha_1"/>
</dbReference>
<reference evidence="5" key="1">
    <citation type="submission" date="2013-05" db="EMBL/GenBank/DDBJ databases">
        <title>Building the sugarcane genome for biotechnology and identifying evolutionary trends.</title>
        <authorList>
            <person name="De Setta N."/>
            <person name="Monteiro-Vitorello C.B."/>
            <person name="Metcalfe C.J."/>
            <person name="Cruz G.M.Q."/>
            <person name="Del Bem L.E."/>
            <person name="Vicentini R."/>
            <person name="Nogueira F.T.S."/>
            <person name="Campos R.A."/>
            <person name="Nunes S.L."/>
            <person name="Turrini P.C.G."/>
            <person name="Vieira A.P."/>
            <person name="Cruz E.A.O."/>
            <person name="Correa T.C.S."/>
            <person name="Hotta C.T."/>
            <person name="de Mello-Varani A."/>
            <person name="Vautrin S."/>
            <person name="Trindade A.S."/>
            <person name="Vilela M.M."/>
            <person name="Horta C.L."/>
            <person name="Sato P.M."/>
            <person name="de Andrade R.F."/>
            <person name="Nishiyama M.Y."/>
            <person name="Cardoso-Silva C.B."/>
            <person name="Scortecci K.C."/>
            <person name="Garcia A.A.F."/>
            <person name="Carneiro M.S."/>
            <person name="Kim C."/>
            <person name="Paterson A.H."/>
            <person name="Berges H."/>
            <person name="D'Hont A."/>
            <person name="de-Souza A.P."/>
            <person name="Souza G.M."/>
            <person name="Vincentz M."/>
            <person name="Kitajima J.P."/>
            <person name="Van Sluys M.-A."/>
        </authorList>
    </citation>
    <scope>NUCLEOTIDE SEQUENCE</scope>
</reference>
<dbReference type="SUPFAM" id="SSF90096">
    <property type="entry name" value="Subunits of heterodimeric actin filament capping protein Capz"/>
    <property type="match status" value="1"/>
</dbReference>
<dbReference type="Gene3D" id="3.90.1150.210">
    <property type="entry name" value="F-actin capping protein, beta subunit"/>
    <property type="match status" value="1"/>
</dbReference>
<dbReference type="PROSITE" id="PS00748">
    <property type="entry name" value="F_ACTIN_CAPPING_A_1"/>
    <property type="match status" value="1"/>
</dbReference>
<keyword evidence="3" id="KW-0117">Actin capping</keyword>
<dbReference type="InterPro" id="IPR002189">
    <property type="entry name" value="CapZ_alpha"/>
</dbReference>
<dbReference type="PANTHER" id="PTHR10653:SF0">
    <property type="entry name" value="F-ACTIN-CAPPING PROTEIN SUBUNIT ALPHA"/>
    <property type="match status" value="1"/>
</dbReference>
<organism evidence="5">
    <name type="scientific">Saccharum hybrid cultivar R570</name>
    <dbReference type="NCBI Taxonomy" id="131158"/>
    <lineage>
        <taxon>Eukaryota</taxon>
        <taxon>Viridiplantae</taxon>
        <taxon>Streptophyta</taxon>
        <taxon>Embryophyta</taxon>
        <taxon>Tracheophyta</taxon>
        <taxon>Spermatophyta</taxon>
        <taxon>Magnoliopsida</taxon>
        <taxon>Liliopsida</taxon>
        <taxon>Poales</taxon>
        <taxon>Poaceae</taxon>
        <taxon>PACMAD clade</taxon>
        <taxon>Panicoideae</taxon>
        <taxon>Andropogonodae</taxon>
        <taxon>Andropogoneae</taxon>
        <taxon>Saccharinae</taxon>
        <taxon>Saccharum</taxon>
        <taxon>Saccharum officinarum species complex</taxon>
    </lineage>
</organism>
<evidence type="ECO:0000256" key="3">
    <source>
        <dbReference type="ARBA" id="ARBA00022467"/>
    </source>
</evidence>
<dbReference type="AlphaFoldDB" id="A0A059Q294"/>
<proteinExistence type="inferred from homology"/>
<dbReference type="GO" id="GO:0008290">
    <property type="term" value="C:F-actin capping protein complex"/>
    <property type="evidence" value="ECO:0007669"/>
    <property type="project" value="InterPro"/>
</dbReference>
<keyword evidence="4" id="KW-0009">Actin-binding</keyword>
<dbReference type="FunFam" id="3.90.1150.210:FF:000003">
    <property type="entry name" value="F-actin-capping protein subunit alpha"/>
    <property type="match status" value="1"/>
</dbReference>
<gene>
    <name evidence="5" type="ORF">SHCRBa_098_E22_F_10</name>
</gene>
<evidence type="ECO:0000256" key="4">
    <source>
        <dbReference type="ARBA" id="ARBA00023203"/>
    </source>
</evidence>
<accession>A0A059Q294</accession>
<evidence type="ECO:0000256" key="2">
    <source>
        <dbReference type="ARBA" id="ARBA00014038"/>
    </source>
</evidence>
<evidence type="ECO:0000313" key="5">
    <source>
        <dbReference type="EMBL" id="AGT17195.1"/>
    </source>
</evidence>
<dbReference type="GO" id="GO:0051015">
    <property type="term" value="F:actin filament binding"/>
    <property type="evidence" value="ECO:0007669"/>
    <property type="project" value="TreeGrafter"/>
</dbReference>
<dbReference type="Gene3D" id="3.30.1140.60">
    <property type="entry name" value="F-actin capping protein, alpha subunit"/>
    <property type="match status" value="1"/>
</dbReference>
<dbReference type="InterPro" id="IPR042276">
    <property type="entry name" value="CapZ_alpha/beta_2"/>
</dbReference>
<dbReference type="Pfam" id="PF01267">
    <property type="entry name" value="F-actin_cap_A"/>
    <property type="match status" value="1"/>
</dbReference>
<dbReference type="InterPro" id="IPR017865">
    <property type="entry name" value="F-actin_cap_asu_CS"/>
</dbReference>
<sequence length="455" mass="51580">MASVLNDSLMILYFDSGSMRDADINTELKAIVPATIDVWMTALYAKLYNIHHDYGLHPSNYPTPPSFAKEIELPLPLALLIESFGTFETSCLTTNYLYPENTQHEGRANAEYPITRYMSYASTFRELKVPMKVFEPHNKSGTPWWTYRVSTVCSTHDLICALPPLCTYLSAELRSLLLIPDPDHNNEVQEIVTHPQNVAHYGFRMKALRTGIAVRTFLALCHCPDIIISTFGEIDKNNYLDPRTAQVATIDHMKQTCTNLRPAEDEELPSAYIEEFRCALDVELSKYVVEAYPKGACAIYCTSGKDIEGPGADFSFTAVISAAKRSPQNFCNGSWRSIWTMDFNYELQFVDIKGNIQVDAHYFEEGNVQLDTNIDRKDSTIMQSPDDCAVSITNIIRHHESEYLSSLEESYLNLSDATFKDLRRKLPVTRTLFPWHNTLAFSLTRDLAKELALGK</sequence>
<comment type="similarity">
    <text evidence="1">Belongs to the F-actin-capping protein alpha subunit family.</text>
</comment>
<protein>
    <recommendedName>
        <fullName evidence="2">F-actin-capping protein subunit alpha</fullName>
    </recommendedName>
</protein>
<dbReference type="GO" id="GO:0051016">
    <property type="term" value="P:barbed-end actin filament capping"/>
    <property type="evidence" value="ECO:0007669"/>
    <property type="project" value="InterPro"/>
</dbReference>
<dbReference type="PROSITE" id="PS00749">
    <property type="entry name" value="F_ACTIN_CAPPING_A_2"/>
    <property type="match status" value="1"/>
</dbReference>
<dbReference type="InterPro" id="IPR037282">
    <property type="entry name" value="CapZ_alpha/beta"/>
</dbReference>
<dbReference type="PANTHER" id="PTHR10653">
    <property type="entry name" value="F-ACTIN-CAPPING PROTEIN SUBUNIT ALPHA"/>
    <property type="match status" value="1"/>
</dbReference>